<sequence length="767" mass="81999">MARSPSLTTLALLHFLSWLTLSTANLIQKRDPVLPSGWSYSGCYVDNANGRILINQQPDDAQLTVEKCVGACKTAGYTVAGMEYSTQCFCGNAIINGGSLASADTQCSMNCGGNAAEKCGAGNRMSIYNTGTLVKYPVPTNQNTNLPGKWVYKGCISEGPNSRIWQYQTILTNTNSATECLSRCSSFGFMAGGMEYGTECYCGDVVDIQNNGGLPKPDSDCATTCPGDPRYYCGGGSRLSYYAWSLTDPLYKWSYPTGNNAGNYKLFVPGVVVPLITTLGVNGKVTFVEKYGTGAANSTGAYELDPSKANTFSAAWRTMRGLKTDVFCSAGLTLPDKVGRQINIGGWSGTSLFGIRTYWPDGSPGTTSVNDWQEDAANVKLQQGRWYPSAVQMSNGSILVMGGEQCSNCAAVPNMELLPQVGPVVNLDFLQRTDPYNLYPFLTILPGGGIFVGYYNEARILDPVTFNTVRTLPQIPGNVNNPLAGRTYPLEGTAMIMPQKAPYSDPLTMLICGGSTIGPSTVNDNCVSIQPENTASTWTIERMPSQRVMPCIAALPDGTYLIVNGAKKGVAGFGLAESPNLNAVLYDPSKPVNQRMSIMANTTVARLYHSEAITMQDGRVLVSGSDPQDGKNPEEYRVEVFEPPYALSGLPKPAFTITNKDWSYGQQVTITVTAGSTTGMRASLLGAVSSTHGNSMGQRTIFPAFSCAGNTCTVTAPPNNKICPPGWFQLFILAGPTPSISTWVRIGGDPARIGNWPPSAAFTKPGI</sequence>
<dbReference type="SUPFAM" id="SSF50965">
    <property type="entry name" value="Galactose oxidase, central domain"/>
    <property type="match status" value="1"/>
</dbReference>
<dbReference type="InterPro" id="IPR014756">
    <property type="entry name" value="Ig_E-set"/>
</dbReference>
<name>A0A8H3IWC4_9LECA</name>
<reference evidence="4" key="1">
    <citation type="submission" date="2021-03" db="EMBL/GenBank/DDBJ databases">
        <authorList>
            <person name="Tagirdzhanova G."/>
        </authorList>
    </citation>
    <scope>NUCLEOTIDE SEQUENCE</scope>
</reference>
<organism evidence="4 5">
    <name type="scientific">Heterodermia speciosa</name>
    <dbReference type="NCBI Taxonomy" id="116794"/>
    <lineage>
        <taxon>Eukaryota</taxon>
        <taxon>Fungi</taxon>
        <taxon>Dikarya</taxon>
        <taxon>Ascomycota</taxon>
        <taxon>Pezizomycotina</taxon>
        <taxon>Lecanoromycetes</taxon>
        <taxon>OSLEUM clade</taxon>
        <taxon>Lecanoromycetidae</taxon>
        <taxon>Caliciales</taxon>
        <taxon>Physciaceae</taxon>
        <taxon>Heterodermia</taxon>
    </lineage>
</organism>
<feature type="domain" description="WSC" evidence="3">
    <location>
        <begin position="149"/>
        <end position="245"/>
    </location>
</feature>
<evidence type="ECO:0000256" key="1">
    <source>
        <dbReference type="ARBA" id="ARBA00022729"/>
    </source>
</evidence>
<dbReference type="Gene3D" id="2.130.10.80">
    <property type="entry name" value="Galactose oxidase/kelch, beta-propeller"/>
    <property type="match status" value="1"/>
</dbReference>
<keyword evidence="1 2" id="KW-0732">Signal</keyword>
<feature type="chain" id="PRO_5034331067" description="WSC domain-containing protein" evidence="2">
    <location>
        <begin position="25"/>
        <end position="767"/>
    </location>
</feature>
<dbReference type="AlphaFoldDB" id="A0A8H3IWC4"/>
<proteinExistence type="predicted"/>
<dbReference type="InterPro" id="IPR037293">
    <property type="entry name" value="Gal_Oxidase_central_sf"/>
</dbReference>
<feature type="signal peptide" evidence="2">
    <location>
        <begin position="1"/>
        <end position="24"/>
    </location>
</feature>
<gene>
    <name evidence="4" type="ORF">HETSPECPRED_010322</name>
</gene>
<dbReference type="OrthoDB" id="2019572at2759"/>
<evidence type="ECO:0000256" key="2">
    <source>
        <dbReference type="SAM" id="SignalP"/>
    </source>
</evidence>
<accession>A0A8H3IWC4</accession>
<dbReference type="PANTHER" id="PTHR32208">
    <property type="entry name" value="SECRETED PROTEIN-RELATED"/>
    <property type="match status" value="1"/>
</dbReference>
<evidence type="ECO:0000313" key="5">
    <source>
        <dbReference type="Proteomes" id="UP000664521"/>
    </source>
</evidence>
<dbReference type="Pfam" id="PF01822">
    <property type="entry name" value="WSC"/>
    <property type="match status" value="2"/>
</dbReference>
<dbReference type="Proteomes" id="UP000664521">
    <property type="component" value="Unassembled WGS sequence"/>
</dbReference>
<evidence type="ECO:0000259" key="3">
    <source>
        <dbReference type="PROSITE" id="PS51212"/>
    </source>
</evidence>
<dbReference type="Pfam" id="PF07250">
    <property type="entry name" value="Glyoxal_oxid_N"/>
    <property type="match status" value="1"/>
</dbReference>
<dbReference type="InterPro" id="IPR011043">
    <property type="entry name" value="Gal_Oxase/kelch_b-propeller"/>
</dbReference>
<dbReference type="SUPFAM" id="SSF81296">
    <property type="entry name" value="E set domains"/>
    <property type="match status" value="1"/>
</dbReference>
<dbReference type="SMART" id="SM00321">
    <property type="entry name" value="WSC"/>
    <property type="match status" value="2"/>
</dbReference>
<evidence type="ECO:0000313" key="4">
    <source>
        <dbReference type="EMBL" id="CAF9936400.1"/>
    </source>
</evidence>
<dbReference type="InterPro" id="IPR009880">
    <property type="entry name" value="Glyoxal_oxidase_N"/>
</dbReference>
<dbReference type="PROSITE" id="PS51212">
    <property type="entry name" value="WSC"/>
    <property type="match status" value="2"/>
</dbReference>
<dbReference type="PANTHER" id="PTHR32208:SF105">
    <property type="entry name" value="COPPER RADICAL OXIDASE"/>
    <property type="match status" value="1"/>
</dbReference>
<dbReference type="InterPro" id="IPR015202">
    <property type="entry name" value="GO-like_E_set"/>
</dbReference>
<comment type="caution">
    <text evidence="4">The sequence shown here is derived from an EMBL/GenBank/DDBJ whole genome shotgun (WGS) entry which is preliminary data.</text>
</comment>
<dbReference type="InterPro" id="IPR002889">
    <property type="entry name" value="WSC_carb-bd"/>
</dbReference>
<dbReference type="CDD" id="cd02851">
    <property type="entry name" value="E_set_GO_C"/>
    <property type="match status" value="1"/>
</dbReference>
<dbReference type="EMBL" id="CAJPDS010000091">
    <property type="protein sequence ID" value="CAF9936400.1"/>
    <property type="molecule type" value="Genomic_DNA"/>
</dbReference>
<dbReference type="Pfam" id="PF09118">
    <property type="entry name" value="GO-like_E_set"/>
    <property type="match status" value="1"/>
</dbReference>
<keyword evidence="5" id="KW-1185">Reference proteome</keyword>
<feature type="domain" description="WSC" evidence="3">
    <location>
        <begin position="37"/>
        <end position="131"/>
    </location>
</feature>
<protein>
    <recommendedName>
        <fullName evidence="3">WSC domain-containing protein</fullName>
    </recommendedName>
</protein>
<dbReference type="Gene3D" id="2.60.40.10">
    <property type="entry name" value="Immunoglobulins"/>
    <property type="match status" value="1"/>
</dbReference>
<dbReference type="InterPro" id="IPR013783">
    <property type="entry name" value="Ig-like_fold"/>
</dbReference>